<reference evidence="2" key="2">
    <citation type="submission" date="2023-05" db="EMBL/GenBank/DDBJ databases">
        <authorList>
            <person name="Fouks B."/>
        </authorList>
    </citation>
    <scope>NUCLEOTIDE SEQUENCE</scope>
    <source>
        <strain evidence="2">Stay&amp;Tobe</strain>
        <tissue evidence="2">Testes</tissue>
    </source>
</reference>
<evidence type="ECO:0000256" key="1">
    <source>
        <dbReference type="SAM" id="MobiDB-lite"/>
    </source>
</evidence>
<feature type="non-terminal residue" evidence="2">
    <location>
        <position position="1"/>
    </location>
</feature>
<name>A0AAD8A337_DIPPU</name>
<dbReference type="Proteomes" id="UP001233999">
    <property type="component" value="Unassembled WGS sequence"/>
</dbReference>
<reference evidence="2" key="1">
    <citation type="journal article" date="2023" name="IScience">
        <title>Live-bearing cockroach genome reveals convergent evolutionary mechanisms linked to viviparity in insects and beyond.</title>
        <authorList>
            <person name="Fouks B."/>
            <person name="Harrison M.C."/>
            <person name="Mikhailova A.A."/>
            <person name="Marchal E."/>
            <person name="English S."/>
            <person name="Carruthers M."/>
            <person name="Jennings E.C."/>
            <person name="Chiamaka E.L."/>
            <person name="Frigard R.A."/>
            <person name="Pippel M."/>
            <person name="Attardo G.M."/>
            <person name="Benoit J.B."/>
            <person name="Bornberg-Bauer E."/>
            <person name="Tobe S.S."/>
        </authorList>
    </citation>
    <scope>NUCLEOTIDE SEQUENCE</scope>
    <source>
        <strain evidence="2">Stay&amp;Tobe</strain>
    </source>
</reference>
<evidence type="ECO:0000313" key="2">
    <source>
        <dbReference type="EMBL" id="KAJ9591121.1"/>
    </source>
</evidence>
<evidence type="ECO:0000313" key="3">
    <source>
        <dbReference type="Proteomes" id="UP001233999"/>
    </source>
</evidence>
<feature type="compositionally biased region" description="Low complexity" evidence="1">
    <location>
        <begin position="23"/>
        <end position="34"/>
    </location>
</feature>
<sequence length="70" mass="7588">LQCTDVASCFPPISGIVVVPSSQQQQQQQHAPQQTAPLLIPQPAVTTDDATETTPSYRDVPHLYSLEVDT</sequence>
<keyword evidence="3" id="KW-1185">Reference proteome</keyword>
<gene>
    <name evidence="2" type="ORF">L9F63_002342</name>
</gene>
<protein>
    <submittedName>
        <fullName evidence="2">Uncharacterized protein</fullName>
    </submittedName>
</protein>
<dbReference type="AlphaFoldDB" id="A0AAD8A337"/>
<dbReference type="EMBL" id="JASPKZ010003886">
    <property type="protein sequence ID" value="KAJ9591121.1"/>
    <property type="molecule type" value="Genomic_DNA"/>
</dbReference>
<organism evidence="2 3">
    <name type="scientific">Diploptera punctata</name>
    <name type="common">Pacific beetle cockroach</name>
    <dbReference type="NCBI Taxonomy" id="6984"/>
    <lineage>
        <taxon>Eukaryota</taxon>
        <taxon>Metazoa</taxon>
        <taxon>Ecdysozoa</taxon>
        <taxon>Arthropoda</taxon>
        <taxon>Hexapoda</taxon>
        <taxon>Insecta</taxon>
        <taxon>Pterygota</taxon>
        <taxon>Neoptera</taxon>
        <taxon>Polyneoptera</taxon>
        <taxon>Dictyoptera</taxon>
        <taxon>Blattodea</taxon>
        <taxon>Blaberoidea</taxon>
        <taxon>Blaberidae</taxon>
        <taxon>Diplopterinae</taxon>
        <taxon>Diploptera</taxon>
    </lineage>
</organism>
<proteinExistence type="predicted"/>
<feature type="region of interest" description="Disordered" evidence="1">
    <location>
        <begin position="21"/>
        <end position="57"/>
    </location>
</feature>
<accession>A0AAD8A337</accession>
<feature type="non-terminal residue" evidence="2">
    <location>
        <position position="70"/>
    </location>
</feature>
<comment type="caution">
    <text evidence="2">The sequence shown here is derived from an EMBL/GenBank/DDBJ whole genome shotgun (WGS) entry which is preliminary data.</text>
</comment>